<accession>A0A5D3CKD8</accession>
<evidence type="ECO:0000313" key="2">
    <source>
        <dbReference type="EMBL" id="KAA0036642.1"/>
    </source>
</evidence>
<dbReference type="Proteomes" id="UP000321393">
    <property type="component" value="Unassembled WGS sequence"/>
</dbReference>
<protein>
    <submittedName>
        <fullName evidence="3">Uncharacterized protein</fullName>
    </submittedName>
</protein>
<sequence length="318" mass="35465">MKKEEILEKETKKLQTRTSRRKKDKGTRGNCEESKELGTSQGGDHKLVSSGMGKGEQAVQRWYNHCRVKGGLLPPEERRQGMLKKWQKTVASQRYFPERSISVSDLAVFCLIFWQVESKSSLKKFWYLNRVLKVVPKNWHVPEHVQHVIPEEHNWSSTGGPVGLRSPEKVVIPKDTHAGCEAARVRRLAQACSSAKARTAHAGDWSRLGCRRGFEFGCPGRRCGSGSAVRVEGACGSSCREEAWVKFGCTRHTRSMASEQVGYVTMDDRSRFVDGVVAQRTTVLHGWVGLGDAAGLAMAADRKLGGTTMIHSRRRSGE</sequence>
<evidence type="ECO:0000313" key="3">
    <source>
        <dbReference type="EMBL" id="TYK11995.1"/>
    </source>
</evidence>
<name>A0A5D3CKD8_CUCMM</name>
<feature type="compositionally biased region" description="Basic and acidic residues" evidence="1">
    <location>
        <begin position="26"/>
        <end position="36"/>
    </location>
</feature>
<dbReference type="AlphaFoldDB" id="A0A5D3CKD8"/>
<dbReference type="Proteomes" id="UP000321947">
    <property type="component" value="Unassembled WGS sequence"/>
</dbReference>
<evidence type="ECO:0000313" key="4">
    <source>
        <dbReference type="Proteomes" id="UP000321393"/>
    </source>
</evidence>
<feature type="compositionally biased region" description="Basic and acidic residues" evidence="1">
    <location>
        <begin position="1"/>
        <end position="13"/>
    </location>
</feature>
<evidence type="ECO:0000256" key="1">
    <source>
        <dbReference type="SAM" id="MobiDB-lite"/>
    </source>
</evidence>
<feature type="region of interest" description="Disordered" evidence="1">
    <location>
        <begin position="1"/>
        <end position="47"/>
    </location>
</feature>
<feature type="compositionally biased region" description="Basic residues" evidence="1">
    <location>
        <begin position="14"/>
        <end position="25"/>
    </location>
</feature>
<reference evidence="4 5" key="1">
    <citation type="submission" date="2019-08" db="EMBL/GenBank/DDBJ databases">
        <title>Draft genome sequences of two oriental melons (Cucumis melo L. var makuwa).</title>
        <authorList>
            <person name="Kwon S.-Y."/>
        </authorList>
    </citation>
    <scope>NUCLEOTIDE SEQUENCE [LARGE SCALE GENOMIC DNA]</scope>
    <source>
        <strain evidence="5">cv. Chang Bougi</strain>
        <strain evidence="4">cv. SW 3</strain>
        <tissue evidence="3">Leaf</tissue>
    </source>
</reference>
<organism evidence="3 5">
    <name type="scientific">Cucumis melo var. makuwa</name>
    <name type="common">Oriental melon</name>
    <dbReference type="NCBI Taxonomy" id="1194695"/>
    <lineage>
        <taxon>Eukaryota</taxon>
        <taxon>Viridiplantae</taxon>
        <taxon>Streptophyta</taxon>
        <taxon>Embryophyta</taxon>
        <taxon>Tracheophyta</taxon>
        <taxon>Spermatophyta</taxon>
        <taxon>Magnoliopsida</taxon>
        <taxon>eudicotyledons</taxon>
        <taxon>Gunneridae</taxon>
        <taxon>Pentapetalae</taxon>
        <taxon>rosids</taxon>
        <taxon>fabids</taxon>
        <taxon>Cucurbitales</taxon>
        <taxon>Cucurbitaceae</taxon>
        <taxon>Benincaseae</taxon>
        <taxon>Cucumis</taxon>
    </lineage>
</organism>
<comment type="caution">
    <text evidence="3">The sequence shown here is derived from an EMBL/GenBank/DDBJ whole genome shotgun (WGS) entry which is preliminary data.</text>
</comment>
<dbReference type="EMBL" id="SSTE01019479">
    <property type="protein sequence ID" value="KAA0036642.1"/>
    <property type="molecule type" value="Genomic_DNA"/>
</dbReference>
<dbReference type="EMBL" id="SSTD01010365">
    <property type="protein sequence ID" value="TYK11995.1"/>
    <property type="molecule type" value="Genomic_DNA"/>
</dbReference>
<evidence type="ECO:0000313" key="5">
    <source>
        <dbReference type="Proteomes" id="UP000321947"/>
    </source>
</evidence>
<gene>
    <name evidence="3" type="ORF">E5676_scaffold356G00100</name>
    <name evidence="2" type="ORF">E6C27_scaffold3921G00110</name>
</gene>
<proteinExistence type="predicted"/>